<keyword evidence="1" id="KW-0732">Signal</keyword>
<accession>A0A840UTS0</accession>
<dbReference type="GO" id="GO:0009253">
    <property type="term" value="P:peptidoglycan catabolic process"/>
    <property type="evidence" value="ECO:0007669"/>
    <property type="project" value="TreeGrafter"/>
</dbReference>
<proteinExistence type="predicted"/>
<evidence type="ECO:0000256" key="1">
    <source>
        <dbReference type="SAM" id="SignalP"/>
    </source>
</evidence>
<dbReference type="RefSeq" id="WP_240191734.1">
    <property type="nucleotide sequence ID" value="NZ_JACHEO010000020.1"/>
</dbReference>
<dbReference type="FunFam" id="1.10.8.350:FF:000001">
    <property type="entry name" value="Lytic murein transglycosylase B"/>
    <property type="match status" value="1"/>
</dbReference>
<gene>
    <name evidence="3" type="ORF">HNQ81_002943</name>
</gene>
<evidence type="ECO:0000313" key="3">
    <source>
        <dbReference type="EMBL" id="MBB5349192.1"/>
    </source>
</evidence>
<dbReference type="GO" id="GO:0008933">
    <property type="term" value="F:peptidoglycan lytic transglycosylase activity"/>
    <property type="evidence" value="ECO:0007669"/>
    <property type="project" value="TreeGrafter"/>
</dbReference>
<evidence type="ECO:0000259" key="2">
    <source>
        <dbReference type="Pfam" id="PF13406"/>
    </source>
</evidence>
<dbReference type="PANTHER" id="PTHR30163:SF9">
    <property type="entry name" value="MEMBRANE-BOUND LYTIC MUREIN TRANSGLYCOSYLASE B"/>
    <property type="match status" value="1"/>
</dbReference>
<dbReference type="InterPro" id="IPR023346">
    <property type="entry name" value="Lysozyme-like_dom_sf"/>
</dbReference>
<dbReference type="PANTHER" id="PTHR30163">
    <property type="entry name" value="MEMBRANE-BOUND LYTIC MUREIN TRANSGLYCOSYLASE B"/>
    <property type="match status" value="1"/>
</dbReference>
<feature type="signal peptide" evidence="1">
    <location>
        <begin position="1"/>
        <end position="19"/>
    </location>
</feature>
<evidence type="ECO:0000313" key="4">
    <source>
        <dbReference type="Proteomes" id="UP000539642"/>
    </source>
</evidence>
<dbReference type="Pfam" id="PF13406">
    <property type="entry name" value="SLT_2"/>
    <property type="match status" value="1"/>
</dbReference>
<dbReference type="SUPFAM" id="SSF53955">
    <property type="entry name" value="Lysozyme-like"/>
    <property type="match status" value="1"/>
</dbReference>
<dbReference type="AlphaFoldDB" id="A0A840UTS0"/>
<reference evidence="3 4" key="1">
    <citation type="submission" date="2020-08" db="EMBL/GenBank/DDBJ databases">
        <title>Genomic Encyclopedia of Type Strains, Phase IV (KMG-IV): sequencing the most valuable type-strain genomes for metagenomic binning, comparative biology and taxonomic classification.</title>
        <authorList>
            <person name="Goeker M."/>
        </authorList>
    </citation>
    <scope>NUCLEOTIDE SEQUENCE [LARGE SCALE GENOMIC DNA]</scope>
    <source>
        <strain evidence="3 4">DSM 28570</strain>
    </source>
</reference>
<dbReference type="CDD" id="cd13399">
    <property type="entry name" value="Slt35-like"/>
    <property type="match status" value="1"/>
</dbReference>
<dbReference type="EMBL" id="JACHEO010000020">
    <property type="protein sequence ID" value="MBB5349192.1"/>
    <property type="molecule type" value="Genomic_DNA"/>
</dbReference>
<organism evidence="3 4">
    <name type="scientific">Desulfoprunum benzoelyticum</name>
    <dbReference type="NCBI Taxonomy" id="1506996"/>
    <lineage>
        <taxon>Bacteria</taxon>
        <taxon>Pseudomonadati</taxon>
        <taxon>Thermodesulfobacteriota</taxon>
        <taxon>Desulfobulbia</taxon>
        <taxon>Desulfobulbales</taxon>
        <taxon>Desulfobulbaceae</taxon>
        <taxon>Desulfoprunum</taxon>
    </lineage>
</organism>
<dbReference type="Gene3D" id="1.10.530.10">
    <property type="match status" value="1"/>
</dbReference>
<dbReference type="InterPro" id="IPR043426">
    <property type="entry name" value="MltB-like"/>
</dbReference>
<dbReference type="InterPro" id="IPR031304">
    <property type="entry name" value="SLT_2"/>
</dbReference>
<protein>
    <submittedName>
        <fullName evidence="3">Membrane-bound lytic murein transglycosylase B</fullName>
    </submittedName>
</protein>
<feature type="domain" description="Transglycosylase SLT" evidence="2">
    <location>
        <begin position="44"/>
        <end position="336"/>
    </location>
</feature>
<sequence>MHLIVVLAVILLGCSPASAQEAPKAADMVVNGQPIDVHGDNYRQLFQELRDVHHFTQQQLDALFAGVVIDKKVLELMDKQWEAKPYYEYWPLFITPAVIATGKKKLKEHQALLDRIEAEIGVDREYVIAIWGIESRFGANHGKYGVFQTLNTLFDAYPRRSKFFRNQLIQFLLLCRDNQINPLQVKGSYAGAFGQTQFIPSSFQEYAVSFDGDQRRDVFGSIDDILASIANYLHHFKWVLDAPVYVDIGNRLHSDKLVQANLTGRKALVDWREVTSAQGVTLPRPPQDRGVTIVGLEIHPTEGGGFRYVAGYPNFQAITAWNNSNRYAMAVSELAEALNRGH</sequence>
<feature type="chain" id="PRO_5033012187" evidence="1">
    <location>
        <begin position="20"/>
        <end position="342"/>
    </location>
</feature>
<comment type="caution">
    <text evidence="3">The sequence shown here is derived from an EMBL/GenBank/DDBJ whole genome shotgun (WGS) entry which is preliminary data.</text>
</comment>
<dbReference type="Proteomes" id="UP000539642">
    <property type="component" value="Unassembled WGS sequence"/>
</dbReference>
<dbReference type="Gene3D" id="1.10.8.350">
    <property type="entry name" value="Bacterial muramidase"/>
    <property type="match status" value="1"/>
</dbReference>
<name>A0A840UTS0_9BACT</name>
<keyword evidence="4" id="KW-1185">Reference proteome</keyword>